<dbReference type="GO" id="GO:0005524">
    <property type="term" value="F:ATP binding"/>
    <property type="evidence" value="ECO:0007669"/>
    <property type="project" value="UniProtKB-KW"/>
</dbReference>
<dbReference type="InterPro" id="IPR050267">
    <property type="entry name" value="Anti-sigma-factor_SerPK"/>
</dbReference>
<dbReference type="Pfam" id="PF13581">
    <property type="entry name" value="HATPase_c_2"/>
    <property type="match status" value="1"/>
</dbReference>
<proteinExistence type="predicted"/>
<dbReference type="InterPro" id="IPR003594">
    <property type="entry name" value="HATPase_dom"/>
</dbReference>
<evidence type="ECO:0000259" key="2">
    <source>
        <dbReference type="Pfam" id="PF13581"/>
    </source>
</evidence>
<dbReference type="SUPFAM" id="SSF55874">
    <property type="entry name" value="ATPase domain of HSP90 chaperone/DNA topoisomerase II/histidine kinase"/>
    <property type="match status" value="1"/>
</dbReference>
<accession>A0AAW5N092</accession>
<keyword evidence="3" id="KW-0547">Nucleotide-binding</keyword>
<dbReference type="GO" id="GO:0004674">
    <property type="term" value="F:protein serine/threonine kinase activity"/>
    <property type="evidence" value="ECO:0007669"/>
    <property type="project" value="UniProtKB-KW"/>
</dbReference>
<dbReference type="RefSeq" id="WP_235300537.1">
    <property type="nucleotide sequence ID" value="NZ_CALULB010000042.1"/>
</dbReference>
<dbReference type="Gene3D" id="3.30.565.10">
    <property type="entry name" value="Histidine kinase-like ATPase, C-terminal domain"/>
    <property type="match status" value="1"/>
</dbReference>
<comment type="caution">
    <text evidence="3">The sequence shown here is derived from an EMBL/GenBank/DDBJ whole genome shotgun (WGS) entry which is preliminary data.</text>
</comment>
<evidence type="ECO:0000313" key="3">
    <source>
        <dbReference type="EMBL" id="MCR8872642.1"/>
    </source>
</evidence>
<protein>
    <submittedName>
        <fullName evidence="3">ATP-binding protein</fullName>
    </submittedName>
</protein>
<feature type="domain" description="Histidine kinase/HSP90-like ATPase" evidence="2">
    <location>
        <begin position="18"/>
        <end position="136"/>
    </location>
</feature>
<keyword evidence="1" id="KW-0418">Kinase</keyword>
<dbReference type="PANTHER" id="PTHR35526">
    <property type="entry name" value="ANTI-SIGMA-F FACTOR RSBW-RELATED"/>
    <property type="match status" value="1"/>
</dbReference>
<evidence type="ECO:0000313" key="4">
    <source>
        <dbReference type="Proteomes" id="UP001204579"/>
    </source>
</evidence>
<dbReference type="CDD" id="cd16936">
    <property type="entry name" value="HATPase_RsbW-like"/>
    <property type="match status" value="1"/>
</dbReference>
<reference evidence="3 4" key="1">
    <citation type="submission" date="2022-08" db="EMBL/GenBank/DDBJ databases">
        <authorList>
            <person name="Zeman M."/>
            <person name="Kubasova T."/>
        </authorList>
    </citation>
    <scope>NUCLEOTIDE SEQUENCE [LARGE SCALE GENOMIC DNA]</scope>
    <source>
        <strain evidence="3 4">ET62</strain>
    </source>
</reference>
<dbReference type="EMBL" id="JANRHJ010000001">
    <property type="protein sequence ID" value="MCR8872642.1"/>
    <property type="molecule type" value="Genomic_DNA"/>
</dbReference>
<gene>
    <name evidence="3" type="ORF">NW209_01170</name>
</gene>
<sequence length="139" mass="15458">MKEIKTELMLQNDISEISKLEPFIDNIGEELELPPDVVYNLNLALEEAVSNIVLYAYPGKTGQDIRIQAHTEGHSLLLTLTDSGIPFDPTKVKSADVTLPAEERPIGGLGIFLIKSLMTEMRYQYKEGKNILTLVKTIG</sequence>
<dbReference type="InterPro" id="IPR036890">
    <property type="entry name" value="HATPase_C_sf"/>
</dbReference>
<dbReference type="Proteomes" id="UP001204579">
    <property type="component" value="Unassembled WGS sequence"/>
</dbReference>
<keyword evidence="3" id="KW-0067">ATP-binding</keyword>
<keyword evidence="4" id="KW-1185">Reference proteome</keyword>
<keyword evidence="1" id="KW-0723">Serine/threonine-protein kinase</keyword>
<evidence type="ECO:0000256" key="1">
    <source>
        <dbReference type="ARBA" id="ARBA00022527"/>
    </source>
</evidence>
<dbReference type="PANTHER" id="PTHR35526:SF6">
    <property type="entry name" value="SLR1861 PROTEIN"/>
    <property type="match status" value="1"/>
</dbReference>
<keyword evidence="1" id="KW-0808">Transferase</keyword>
<dbReference type="AlphaFoldDB" id="A0AAW5N092"/>
<name>A0AAW5N092_9BACT</name>
<organism evidence="3 4">
    <name type="scientific">Phocaeicola barnesiae</name>
    <dbReference type="NCBI Taxonomy" id="376804"/>
    <lineage>
        <taxon>Bacteria</taxon>
        <taxon>Pseudomonadati</taxon>
        <taxon>Bacteroidota</taxon>
        <taxon>Bacteroidia</taxon>
        <taxon>Bacteroidales</taxon>
        <taxon>Bacteroidaceae</taxon>
        <taxon>Phocaeicola</taxon>
    </lineage>
</organism>